<evidence type="ECO:0000313" key="23">
    <source>
        <dbReference type="EMBL" id="HHJ52890.1"/>
    </source>
</evidence>
<evidence type="ECO:0000256" key="1">
    <source>
        <dbReference type="ARBA" id="ARBA00002714"/>
    </source>
</evidence>
<evidence type="ECO:0000256" key="13">
    <source>
        <dbReference type="ARBA" id="ARBA00022909"/>
    </source>
</evidence>
<evidence type="ECO:0000256" key="19">
    <source>
        <dbReference type="ARBA" id="ARBA00049035"/>
    </source>
</evidence>
<feature type="non-terminal residue" evidence="23">
    <location>
        <position position="1"/>
    </location>
</feature>
<evidence type="ECO:0000256" key="3">
    <source>
        <dbReference type="ARBA" id="ARBA00005150"/>
    </source>
</evidence>
<comment type="similarity">
    <text evidence="4">Belongs to the folylpolyglutamate synthase family.</text>
</comment>
<evidence type="ECO:0000256" key="11">
    <source>
        <dbReference type="ARBA" id="ARBA00022840"/>
    </source>
</evidence>
<dbReference type="InterPro" id="IPR001645">
    <property type="entry name" value="Folylpolyglutamate_synth"/>
</dbReference>
<keyword evidence="8" id="KW-0436">Ligase</keyword>
<dbReference type="PANTHER" id="PTHR11136">
    <property type="entry name" value="FOLYLPOLYGLUTAMATE SYNTHASE-RELATED"/>
    <property type="match status" value="1"/>
</dbReference>
<dbReference type="GO" id="GO:0046656">
    <property type="term" value="P:folic acid biosynthetic process"/>
    <property type="evidence" value="ECO:0007669"/>
    <property type="project" value="UniProtKB-KW"/>
</dbReference>
<protein>
    <recommendedName>
        <fullName evidence="7">Dihydrofolate synthase/folylpolyglutamate synthase</fullName>
        <ecNumber evidence="5">6.3.2.12</ecNumber>
        <ecNumber evidence="6">6.3.2.17</ecNumber>
    </recommendedName>
    <alternativeName>
        <fullName evidence="16">Folylpoly-gamma-glutamate synthetase-dihydrofolate synthetase</fullName>
    </alternativeName>
    <alternativeName>
        <fullName evidence="14">Folylpolyglutamate synthetase</fullName>
    </alternativeName>
    <alternativeName>
        <fullName evidence="15">Tetrahydrofolylpolyglutamate synthase</fullName>
    </alternativeName>
</protein>
<dbReference type="InterPro" id="IPR004101">
    <property type="entry name" value="Mur_ligase_C"/>
</dbReference>
<keyword evidence="12" id="KW-0460">Magnesium</keyword>
<evidence type="ECO:0000256" key="10">
    <source>
        <dbReference type="ARBA" id="ARBA00022741"/>
    </source>
</evidence>
<evidence type="ECO:0000256" key="4">
    <source>
        <dbReference type="ARBA" id="ARBA00008276"/>
    </source>
</evidence>
<evidence type="ECO:0000259" key="21">
    <source>
        <dbReference type="Pfam" id="PF02875"/>
    </source>
</evidence>
<dbReference type="InterPro" id="IPR036565">
    <property type="entry name" value="Mur-like_cat_sf"/>
</dbReference>
<accession>A0A7V5UF06</accession>
<evidence type="ECO:0000256" key="20">
    <source>
        <dbReference type="ARBA" id="ARBA00049161"/>
    </source>
</evidence>
<dbReference type="InterPro" id="IPR013221">
    <property type="entry name" value="Mur_ligase_cen"/>
</dbReference>
<comment type="catalytic activity">
    <reaction evidence="19">
        <text>(6R)-5,10-methylenetetrahydrofolyl-(gamma-L-Glu)(n) + L-glutamate + ATP = (6R)-5,10-methylenetetrahydrofolyl-(gamma-L-Glu)(n+1) + ADP + phosphate + H(+)</text>
        <dbReference type="Rhea" id="RHEA:51912"/>
        <dbReference type="Rhea" id="RHEA-COMP:13257"/>
        <dbReference type="Rhea" id="RHEA-COMP:13258"/>
        <dbReference type="ChEBI" id="CHEBI:15378"/>
        <dbReference type="ChEBI" id="CHEBI:29985"/>
        <dbReference type="ChEBI" id="CHEBI:30616"/>
        <dbReference type="ChEBI" id="CHEBI:43474"/>
        <dbReference type="ChEBI" id="CHEBI:136572"/>
        <dbReference type="ChEBI" id="CHEBI:456216"/>
        <dbReference type="EC" id="6.3.2.17"/>
    </reaction>
</comment>
<evidence type="ECO:0000256" key="12">
    <source>
        <dbReference type="ARBA" id="ARBA00022842"/>
    </source>
</evidence>
<evidence type="ECO:0000256" key="15">
    <source>
        <dbReference type="ARBA" id="ARBA00030592"/>
    </source>
</evidence>
<dbReference type="Pfam" id="PF08245">
    <property type="entry name" value="Mur_ligase_M"/>
    <property type="match status" value="1"/>
</dbReference>
<evidence type="ECO:0000256" key="6">
    <source>
        <dbReference type="ARBA" id="ARBA00013025"/>
    </source>
</evidence>
<dbReference type="InterPro" id="IPR018109">
    <property type="entry name" value="Folylpolyglutamate_synth_CS"/>
</dbReference>
<evidence type="ECO:0000256" key="7">
    <source>
        <dbReference type="ARBA" id="ARBA00019357"/>
    </source>
</evidence>
<evidence type="ECO:0000256" key="8">
    <source>
        <dbReference type="ARBA" id="ARBA00022598"/>
    </source>
</evidence>
<dbReference type="Gene3D" id="3.90.190.20">
    <property type="entry name" value="Mur ligase, C-terminal domain"/>
    <property type="match status" value="1"/>
</dbReference>
<dbReference type="PIRSF" id="PIRSF001563">
    <property type="entry name" value="Folylpolyglu_synth"/>
    <property type="match status" value="1"/>
</dbReference>
<comment type="pathway">
    <text evidence="3">Cofactor biosynthesis; tetrahydrofolylpolyglutamate biosynthesis.</text>
</comment>
<evidence type="ECO:0000256" key="17">
    <source>
        <dbReference type="ARBA" id="ARBA00047493"/>
    </source>
</evidence>
<evidence type="ECO:0000256" key="9">
    <source>
        <dbReference type="ARBA" id="ARBA00022723"/>
    </source>
</evidence>
<dbReference type="PANTHER" id="PTHR11136:SF0">
    <property type="entry name" value="DIHYDROFOLATE SYNTHETASE-RELATED"/>
    <property type="match status" value="1"/>
</dbReference>
<dbReference type="EC" id="6.3.2.17" evidence="6"/>
<comment type="catalytic activity">
    <reaction evidence="18">
        <text>10-formyltetrahydrofolyl-(gamma-L-Glu)(n) + L-glutamate + ATP = 10-formyltetrahydrofolyl-(gamma-L-Glu)(n+1) + ADP + phosphate + H(+)</text>
        <dbReference type="Rhea" id="RHEA:51904"/>
        <dbReference type="Rhea" id="RHEA-COMP:13088"/>
        <dbReference type="Rhea" id="RHEA-COMP:14300"/>
        <dbReference type="ChEBI" id="CHEBI:15378"/>
        <dbReference type="ChEBI" id="CHEBI:29985"/>
        <dbReference type="ChEBI" id="CHEBI:30616"/>
        <dbReference type="ChEBI" id="CHEBI:43474"/>
        <dbReference type="ChEBI" id="CHEBI:134413"/>
        <dbReference type="ChEBI" id="CHEBI:456216"/>
        <dbReference type="EC" id="6.3.2.17"/>
    </reaction>
</comment>
<dbReference type="GO" id="GO:0005524">
    <property type="term" value="F:ATP binding"/>
    <property type="evidence" value="ECO:0007669"/>
    <property type="project" value="UniProtKB-KW"/>
</dbReference>
<feature type="domain" description="Mur ligase central" evidence="22">
    <location>
        <begin position="19"/>
        <end position="238"/>
    </location>
</feature>
<evidence type="ECO:0000256" key="5">
    <source>
        <dbReference type="ARBA" id="ARBA00013023"/>
    </source>
</evidence>
<comment type="caution">
    <text evidence="23">The sequence shown here is derived from an EMBL/GenBank/DDBJ whole genome shotgun (WGS) entry which is preliminary data.</text>
</comment>
<dbReference type="Gene3D" id="3.40.1190.10">
    <property type="entry name" value="Mur-like, catalytic domain"/>
    <property type="match status" value="1"/>
</dbReference>
<reference evidence="23" key="1">
    <citation type="journal article" date="2020" name="mSystems">
        <title>Genome- and Community-Level Interaction Insights into Carbon Utilization and Element Cycling Functions of Hydrothermarchaeota in Hydrothermal Sediment.</title>
        <authorList>
            <person name="Zhou Z."/>
            <person name="Liu Y."/>
            <person name="Xu W."/>
            <person name="Pan J."/>
            <person name="Luo Z.H."/>
            <person name="Li M."/>
        </authorList>
    </citation>
    <scope>NUCLEOTIDE SEQUENCE [LARGE SCALE GENOMIC DNA]</scope>
    <source>
        <strain evidence="23">HyVt-527</strain>
    </source>
</reference>
<comment type="pathway">
    <text evidence="2">Cofactor biosynthesis; tetrahydrofolate biosynthesis; 7,8-dihydrofolate from 2-amino-4-hydroxy-6-hydroxymethyl-7,8-dihydropteridine diphosphate and 4-aminobenzoate: step 2/2.</text>
</comment>
<organism evidence="23">
    <name type="scientific">Caldithrix abyssi</name>
    <dbReference type="NCBI Taxonomy" id="187145"/>
    <lineage>
        <taxon>Bacteria</taxon>
        <taxon>Pseudomonadati</taxon>
        <taxon>Calditrichota</taxon>
        <taxon>Calditrichia</taxon>
        <taxon>Calditrichales</taxon>
        <taxon>Calditrichaceae</taxon>
        <taxon>Caldithrix</taxon>
    </lineage>
</organism>
<dbReference type="GO" id="GO:0004326">
    <property type="term" value="F:tetrahydrofolylpolyglutamate synthase activity"/>
    <property type="evidence" value="ECO:0007669"/>
    <property type="project" value="UniProtKB-EC"/>
</dbReference>
<dbReference type="GO" id="GO:0046872">
    <property type="term" value="F:metal ion binding"/>
    <property type="evidence" value="ECO:0007669"/>
    <property type="project" value="UniProtKB-KW"/>
</dbReference>
<dbReference type="Proteomes" id="UP000886124">
    <property type="component" value="Unassembled WGS sequence"/>
</dbReference>
<keyword evidence="9" id="KW-0479">Metal-binding</keyword>
<comment type="catalytic activity">
    <reaction evidence="17">
        <text>(6S)-5,6,7,8-tetrahydrofolyl-(gamma-L-Glu)(n) + L-glutamate + ATP = (6S)-5,6,7,8-tetrahydrofolyl-(gamma-L-Glu)(n+1) + ADP + phosphate + H(+)</text>
        <dbReference type="Rhea" id="RHEA:10580"/>
        <dbReference type="Rhea" id="RHEA-COMP:14738"/>
        <dbReference type="Rhea" id="RHEA-COMP:14740"/>
        <dbReference type="ChEBI" id="CHEBI:15378"/>
        <dbReference type="ChEBI" id="CHEBI:29985"/>
        <dbReference type="ChEBI" id="CHEBI:30616"/>
        <dbReference type="ChEBI" id="CHEBI:43474"/>
        <dbReference type="ChEBI" id="CHEBI:141005"/>
        <dbReference type="ChEBI" id="CHEBI:456216"/>
        <dbReference type="EC" id="6.3.2.17"/>
    </reaction>
</comment>
<proteinExistence type="inferred from homology"/>
<evidence type="ECO:0000256" key="18">
    <source>
        <dbReference type="ARBA" id="ARBA00047808"/>
    </source>
</evidence>
<evidence type="ECO:0000259" key="22">
    <source>
        <dbReference type="Pfam" id="PF08245"/>
    </source>
</evidence>
<dbReference type="Pfam" id="PF02875">
    <property type="entry name" value="Mur_ligase_C"/>
    <property type="match status" value="1"/>
</dbReference>
<dbReference type="PROSITE" id="PS01012">
    <property type="entry name" value="FOLYLPOLYGLU_SYNT_2"/>
    <property type="match status" value="1"/>
</dbReference>
<feature type="domain" description="Mur ligase C-terminal" evidence="21">
    <location>
        <begin position="268"/>
        <end position="387"/>
    </location>
</feature>
<dbReference type="GO" id="GO:0005829">
    <property type="term" value="C:cytosol"/>
    <property type="evidence" value="ECO:0007669"/>
    <property type="project" value="TreeGrafter"/>
</dbReference>
<keyword evidence="10" id="KW-0547">Nucleotide-binding</keyword>
<dbReference type="AlphaFoldDB" id="A0A7V5UF06"/>
<name>A0A7V5UF06_CALAY</name>
<dbReference type="EC" id="6.3.2.12" evidence="5"/>
<keyword evidence="11" id="KW-0067">ATP-binding</keyword>
<evidence type="ECO:0000256" key="14">
    <source>
        <dbReference type="ARBA" id="ARBA00030048"/>
    </source>
</evidence>
<dbReference type="SUPFAM" id="SSF53244">
    <property type="entry name" value="MurD-like peptide ligases, peptide-binding domain"/>
    <property type="match status" value="1"/>
</dbReference>
<keyword evidence="13" id="KW-0289">Folate biosynthesis</keyword>
<dbReference type="SUPFAM" id="SSF53623">
    <property type="entry name" value="MurD-like peptide ligases, catalytic domain"/>
    <property type="match status" value="1"/>
</dbReference>
<gene>
    <name evidence="23" type="ORF">ENJ89_06820</name>
</gene>
<dbReference type="GO" id="GO:0008841">
    <property type="term" value="F:dihydrofolate synthase activity"/>
    <property type="evidence" value="ECO:0007669"/>
    <property type="project" value="UniProtKB-EC"/>
</dbReference>
<comment type="catalytic activity">
    <reaction evidence="20">
        <text>7,8-dihydropteroate + L-glutamate + ATP = 7,8-dihydrofolate + ADP + phosphate + H(+)</text>
        <dbReference type="Rhea" id="RHEA:23584"/>
        <dbReference type="ChEBI" id="CHEBI:15378"/>
        <dbReference type="ChEBI" id="CHEBI:17839"/>
        <dbReference type="ChEBI" id="CHEBI:29985"/>
        <dbReference type="ChEBI" id="CHEBI:30616"/>
        <dbReference type="ChEBI" id="CHEBI:43474"/>
        <dbReference type="ChEBI" id="CHEBI:57451"/>
        <dbReference type="ChEBI" id="CHEBI:456216"/>
        <dbReference type="EC" id="6.3.2.12"/>
    </reaction>
</comment>
<dbReference type="NCBIfam" id="TIGR01499">
    <property type="entry name" value="folC"/>
    <property type="match status" value="1"/>
</dbReference>
<dbReference type="InterPro" id="IPR036615">
    <property type="entry name" value="Mur_ligase_C_dom_sf"/>
</dbReference>
<comment type="function">
    <text evidence="1">Functions in two distinct reactions of the de novo folate biosynthetic pathway. Catalyzes the addition of a glutamate residue to dihydropteroate (7,8-dihydropteroate or H2Pte) to form dihydrofolate (7,8-dihydrofolate monoglutamate or H2Pte-Glu). Also catalyzes successive additions of L-glutamate to tetrahydrofolate or 10-formyltetrahydrofolate or 5,10-methylenetetrahydrofolate, leading to folylpolyglutamate derivatives.</text>
</comment>
<evidence type="ECO:0000256" key="16">
    <source>
        <dbReference type="ARBA" id="ARBA00032510"/>
    </source>
</evidence>
<dbReference type="EMBL" id="DROD01000455">
    <property type="protein sequence ID" value="HHJ52890.1"/>
    <property type="molecule type" value="Genomic_DNA"/>
</dbReference>
<sequence length="405" mass="45822">TALCKELNDPYVKYPVIHIAGTNGKGSTAAFLARFLEASGLKTGLFTSPHLSDYRERITINRQKIEPQFIMNFWQRMRPIILQRKATFFDTTTAMAFDYFARNEVDVAVIETGLGGRLDSTNIVQPEIAVITPIHFDHTKQLGQTLSEIAGEKAGIIKPGADVFSARQQAESLNVLKQHLTDGQRFFYLPDLSAVTLHSASLDGMSFTLTDRLRSEKFDRLTTRQLGAFQLDNLALAYQVYRKFLEHHDLSFSAERFRRALETFLWPGRLQLVNQKPPILFDVSHNLQGLQNTVAEVRKIANGRTINILIGLVNDKNFNLIADFLSGQGFTLFITEPETHRRLPAEQLADAFGALHEKVVVIKNPVEAFRHARQRLTADDLLLVTGSHYLIGELMKHNFHHQEIS</sequence>
<evidence type="ECO:0000256" key="2">
    <source>
        <dbReference type="ARBA" id="ARBA00004799"/>
    </source>
</evidence>